<keyword evidence="3" id="KW-0238">DNA-binding</keyword>
<feature type="compositionally biased region" description="Polar residues" evidence="6">
    <location>
        <begin position="335"/>
        <end position="344"/>
    </location>
</feature>
<dbReference type="InterPro" id="IPR039622">
    <property type="entry name" value="MBD10/11"/>
</dbReference>
<proteinExistence type="predicted"/>
<evidence type="ECO:0000256" key="6">
    <source>
        <dbReference type="SAM" id="MobiDB-lite"/>
    </source>
</evidence>
<keyword evidence="5" id="KW-0539">Nucleus</keyword>
<comment type="subcellular location">
    <subcellularLocation>
        <location evidence="1">Nucleus</location>
    </subcellularLocation>
</comment>
<feature type="domain" description="MBD" evidence="7">
    <location>
        <begin position="4"/>
        <end position="74"/>
    </location>
</feature>
<evidence type="ECO:0000313" key="8">
    <source>
        <dbReference type="EMBL" id="MBX25079.1"/>
    </source>
</evidence>
<feature type="compositionally biased region" description="Basic and acidic residues" evidence="6">
    <location>
        <begin position="74"/>
        <end position="97"/>
    </location>
</feature>
<feature type="compositionally biased region" description="Basic and acidic residues" evidence="6">
    <location>
        <begin position="284"/>
        <end position="293"/>
    </location>
</feature>
<feature type="compositionally biased region" description="Basic and acidic residues" evidence="6">
    <location>
        <begin position="221"/>
        <end position="236"/>
    </location>
</feature>
<evidence type="ECO:0000256" key="4">
    <source>
        <dbReference type="ARBA" id="ARBA00023163"/>
    </source>
</evidence>
<dbReference type="PROSITE" id="PS50982">
    <property type="entry name" value="MBD"/>
    <property type="match status" value="1"/>
</dbReference>
<keyword evidence="4" id="KW-0804">Transcription</keyword>
<evidence type="ECO:0000256" key="5">
    <source>
        <dbReference type="ARBA" id="ARBA00023242"/>
    </source>
</evidence>
<evidence type="ECO:0000256" key="2">
    <source>
        <dbReference type="ARBA" id="ARBA00023015"/>
    </source>
</evidence>
<dbReference type="GO" id="GO:0005634">
    <property type="term" value="C:nucleus"/>
    <property type="evidence" value="ECO:0007669"/>
    <property type="project" value="UniProtKB-SubCell"/>
</dbReference>
<dbReference type="PANTHER" id="PTHR33729">
    <property type="entry name" value="METHYL-CPG BINDING DOMAIN CONTAINING PROTEIN, EXPRESSED"/>
    <property type="match status" value="1"/>
</dbReference>
<feature type="compositionally biased region" description="Basic and acidic residues" evidence="6">
    <location>
        <begin position="106"/>
        <end position="211"/>
    </location>
</feature>
<dbReference type="PANTHER" id="PTHR33729:SF12">
    <property type="entry name" value="MBD DOMAIN-CONTAINING PROTEIN"/>
    <property type="match status" value="1"/>
</dbReference>
<dbReference type="InterPro" id="IPR016177">
    <property type="entry name" value="DNA-bd_dom_sf"/>
</dbReference>
<sequence>MEGKEEALAVMLPAPDAWKKMYYPKRGGTPRKNEIVFVAPTGEEIHTRKQLEQYLKSHPGNPPISEFDWGTGETPRRSARISEKARATPTPEKEPARKRSRKSSGSKKEKKETESDHGKTEGEKEAQMQDGSEKENAEAEKGKDITDENEDKENKETESAPEKTQGEKDVQMQDAEGFPKENAEAEKGEDLTNENKDKKEAEDANEGRGDAVAEEQPNAMEVERQGNDEAKAKDQPTAEAGSGELTENGNEKIENTAGKVLQTETAKANVIGNNGTSDPVAVKADGEAGKENPDAAVAAPQGEIKGKPDVQDGMCGTPSDGKAKTVDGELEENGRVNQIEQSEVPQHPAPAAANC</sequence>
<feature type="region of interest" description="Disordered" evidence="6">
    <location>
        <begin position="51"/>
        <end position="355"/>
    </location>
</feature>
<dbReference type="Gene3D" id="3.30.890.10">
    <property type="entry name" value="Methyl-cpg-binding Protein 2, Chain A"/>
    <property type="match status" value="1"/>
</dbReference>
<dbReference type="SUPFAM" id="SSF54171">
    <property type="entry name" value="DNA-binding domain"/>
    <property type="match status" value="1"/>
</dbReference>
<reference evidence="8" key="1">
    <citation type="submission" date="2018-02" db="EMBL/GenBank/DDBJ databases">
        <title>Rhizophora mucronata_Transcriptome.</title>
        <authorList>
            <person name="Meera S.P."/>
            <person name="Sreeshan A."/>
            <person name="Augustine A."/>
        </authorList>
    </citation>
    <scope>NUCLEOTIDE SEQUENCE</scope>
    <source>
        <tissue evidence="8">Leaf</tissue>
    </source>
</reference>
<dbReference type="EMBL" id="GGEC01044595">
    <property type="protein sequence ID" value="MBX25079.1"/>
    <property type="molecule type" value="Transcribed_RNA"/>
</dbReference>
<evidence type="ECO:0000256" key="1">
    <source>
        <dbReference type="ARBA" id="ARBA00004123"/>
    </source>
</evidence>
<keyword evidence="2" id="KW-0805">Transcription regulation</keyword>
<dbReference type="AlphaFoldDB" id="A0A2P2M4E5"/>
<evidence type="ECO:0000259" key="7">
    <source>
        <dbReference type="PROSITE" id="PS50982"/>
    </source>
</evidence>
<dbReference type="InterPro" id="IPR001739">
    <property type="entry name" value="Methyl_CpG_DNA-bd"/>
</dbReference>
<dbReference type="GO" id="GO:0003677">
    <property type="term" value="F:DNA binding"/>
    <property type="evidence" value="ECO:0007669"/>
    <property type="project" value="UniProtKB-KW"/>
</dbReference>
<accession>A0A2P2M4E5</accession>
<feature type="compositionally biased region" description="Polar residues" evidence="6">
    <location>
        <begin position="262"/>
        <end position="277"/>
    </location>
</feature>
<evidence type="ECO:0000256" key="3">
    <source>
        <dbReference type="ARBA" id="ARBA00023125"/>
    </source>
</evidence>
<protein>
    <submittedName>
        <fullName evidence="8">Uncharacterized protein MANES_11G056200</fullName>
    </submittedName>
</protein>
<name>A0A2P2M4E5_RHIMU</name>
<dbReference type="Pfam" id="PF01429">
    <property type="entry name" value="MBD"/>
    <property type="match status" value="1"/>
</dbReference>
<organism evidence="8">
    <name type="scientific">Rhizophora mucronata</name>
    <name type="common">Asiatic mangrove</name>
    <dbReference type="NCBI Taxonomy" id="61149"/>
    <lineage>
        <taxon>Eukaryota</taxon>
        <taxon>Viridiplantae</taxon>
        <taxon>Streptophyta</taxon>
        <taxon>Embryophyta</taxon>
        <taxon>Tracheophyta</taxon>
        <taxon>Spermatophyta</taxon>
        <taxon>Magnoliopsida</taxon>
        <taxon>eudicotyledons</taxon>
        <taxon>Gunneridae</taxon>
        <taxon>Pentapetalae</taxon>
        <taxon>rosids</taxon>
        <taxon>fabids</taxon>
        <taxon>Malpighiales</taxon>
        <taxon>Rhizophoraceae</taxon>
        <taxon>Rhizophora</taxon>
    </lineage>
</organism>